<dbReference type="InterPro" id="IPR015422">
    <property type="entry name" value="PyrdxlP-dep_Trfase_small"/>
</dbReference>
<dbReference type="SUPFAM" id="SSF53383">
    <property type="entry name" value="PLP-dependent transferases"/>
    <property type="match status" value="1"/>
</dbReference>
<organism evidence="3">
    <name type="scientific">uncultured Thermomicrobiales bacterium</name>
    <dbReference type="NCBI Taxonomy" id="1645740"/>
    <lineage>
        <taxon>Bacteria</taxon>
        <taxon>Pseudomonadati</taxon>
        <taxon>Thermomicrobiota</taxon>
        <taxon>Thermomicrobia</taxon>
        <taxon>Thermomicrobiales</taxon>
        <taxon>environmental samples</taxon>
    </lineage>
</organism>
<name>A0A6J4VGT6_9BACT</name>
<proteinExistence type="predicted"/>
<evidence type="ECO:0000313" key="3">
    <source>
        <dbReference type="EMBL" id="CAA9573199.1"/>
    </source>
</evidence>
<dbReference type="Gene3D" id="3.40.640.10">
    <property type="entry name" value="Type I PLP-dependent aspartate aminotransferase-like (Major domain)"/>
    <property type="match status" value="1"/>
</dbReference>
<sequence>MTATTTTPPAIAAAREREFPIFREYTYLNTAAAGPIPNRTARAIAEAAESAQYPNTARAVPSAEPIMRERLARLIGADPGDFVFTGNTTHGMNICAQGIAWRPGDNVVLPEHEFPSLAYAWFHLRERGVEVRFVPFADAGPTVDEIMARVDGRTRAVSCSAITWNTGWRADLEALGAACAERGVLLIVDGIQAVGARRVDVKAAKISALSLHGYKWVMAGFGLGALYVAPEAVGQIAPTFIGEQAIDGDGDAFGGHLNWKPGPARYAAGGLNRTGLAALGASLGLIEEIGIDAIEAHTSALAESLYAELRRRPGVHVVSTADPARRSAITVFTLGDRAKDEALVAEFERLGIVVALRPRGVRVSPHFYNTEEDIARLLDALPG</sequence>
<dbReference type="InterPro" id="IPR000192">
    <property type="entry name" value="Aminotrans_V_dom"/>
</dbReference>
<evidence type="ECO:0000259" key="2">
    <source>
        <dbReference type="Pfam" id="PF00266"/>
    </source>
</evidence>
<dbReference type="Pfam" id="PF00266">
    <property type="entry name" value="Aminotran_5"/>
    <property type="match status" value="1"/>
</dbReference>
<dbReference type="EC" id="2.8.1.7" evidence="3"/>
<dbReference type="GO" id="GO:0031071">
    <property type="term" value="F:cysteine desulfurase activity"/>
    <property type="evidence" value="ECO:0007669"/>
    <property type="project" value="UniProtKB-EC"/>
</dbReference>
<keyword evidence="1" id="KW-0663">Pyridoxal phosphate</keyword>
<feature type="domain" description="Aminotransferase class V" evidence="2">
    <location>
        <begin position="27"/>
        <end position="377"/>
    </location>
</feature>
<gene>
    <name evidence="3" type="ORF">AVDCRST_MAG18-2226</name>
</gene>
<dbReference type="EMBL" id="CADCWN010000168">
    <property type="protein sequence ID" value="CAA9573199.1"/>
    <property type="molecule type" value="Genomic_DNA"/>
</dbReference>
<dbReference type="AlphaFoldDB" id="A0A6J4VGT6"/>
<reference evidence="3" key="1">
    <citation type="submission" date="2020-02" db="EMBL/GenBank/DDBJ databases">
        <authorList>
            <person name="Meier V. D."/>
        </authorList>
    </citation>
    <scope>NUCLEOTIDE SEQUENCE</scope>
    <source>
        <strain evidence="3">AVDCRST_MAG18</strain>
    </source>
</reference>
<accession>A0A6J4VGT6</accession>
<keyword evidence="3" id="KW-0808">Transferase</keyword>
<dbReference type="PANTHER" id="PTHR43586">
    <property type="entry name" value="CYSTEINE DESULFURASE"/>
    <property type="match status" value="1"/>
</dbReference>
<dbReference type="Gene3D" id="3.90.1150.10">
    <property type="entry name" value="Aspartate Aminotransferase, domain 1"/>
    <property type="match status" value="1"/>
</dbReference>
<dbReference type="InterPro" id="IPR015424">
    <property type="entry name" value="PyrdxlP-dep_Trfase"/>
</dbReference>
<dbReference type="PANTHER" id="PTHR43586:SF15">
    <property type="entry name" value="BLR3095 PROTEIN"/>
    <property type="match status" value="1"/>
</dbReference>
<evidence type="ECO:0000256" key="1">
    <source>
        <dbReference type="ARBA" id="ARBA00022898"/>
    </source>
</evidence>
<protein>
    <submittedName>
        <fullName evidence="3">Cysteine desulfurase</fullName>
        <ecNumber evidence="3">2.8.1.7</ecNumber>
    </submittedName>
</protein>
<dbReference type="InterPro" id="IPR015421">
    <property type="entry name" value="PyrdxlP-dep_Trfase_major"/>
</dbReference>